<dbReference type="GO" id="GO:0030488">
    <property type="term" value="P:tRNA methylation"/>
    <property type="evidence" value="ECO:0007669"/>
    <property type="project" value="TreeGrafter"/>
</dbReference>
<feature type="compositionally biased region" description="Acidic residues" evidence="2">
    <location>
        <begin position="136"/>
        <end position="155"/>
    </location>
</feature>
<reference evidence="3 4" key="1">
    <citation type="submission" date="2019-03" db="EMBL/GenBank/DDBJ databases">
        <title>Single cell metagenomics reveals metabolic interactions within the superorganism composed of flagellate Streblomastix strix and complex community of Bacteroidetes bacteria on its surface.</title>
        <authorList>
            <person name="Treitli S.C."/>
            <person name="Kolisko M."/>
            <person name="Husnik F."/>
            <person name="Keeling P."/>
            <person name="Hampl V."/>
        </authorList>
    </citation>
    <scope>NUCLEOTIDE SEQUENCE [LARGE SCALE GENOMIC DNA]</scope>
    <source>
        <strain evidence="3">ST1C</strain>
    </source>
</reference>
<dbReference type="SUPFAM" id="SSF158997">
    <property type="entry name" value="Trm112p-like"/>
    <property type="match status" value="1"/>
</dbReference>
<evidence type="ECO:0000256" key="1">
    <source>
        <dbReference type="ARBA" id="ARBA00007980"/>
    </source>
</evidence>
<dbReference type="Proteomes" id="UP000324800">
    <property type="component" value="Unassembled WGS sequence"/>
</dbReference>
<dbReference type="GO" id="GO:0046982">
    <property type="term" value="F:protein heterodimerization activity"/>
    <property type="evidence" value="ECO:0007669"/>
    <property type="project" value="InterPro"/>
</dbReference>
<organism evidence="3 4">
    <name type="scientific">Streblomastix strix</name>
    <dbReference type="NCBI Taxonomy" id="222440"/>
    <lineage>
        <taxon>Eukaryota</taxon>
        <taxon>Metamonada</taxon>
        <taxon>Preaxostyla</taxon>
        <taxon>Oxymonadida</taxon>
        <taxon>Streblomastigidae</taxon>
        <taxon>Streblomastix</taxon>
    </lineage>
</organism>
<dbReference type="EMBL" id="SNRW01000449">
    <property type="protein sequence ID" value="KAA6401082.1"/>
    <property type="molecule type" value="Genomic_DNA"/>
</dbReference>
<comment type="similarity">
    <text evidence="1">Belongs to the TRM112 family.</text>
</comment>
<evidence type="ECO:0000313" key="4">
    <source>
        <dbReference type="Proteomes" id="UP000324800"/>
    </source>
</evidence>
<protein>
    <submittedName>
        <fullName evidence="3">Uncharacterized protein</fullName>
    </submittedName>
</protein>
<feature type="region of interest" description="Disordered" evidence="2">
    <location>
        <begin position="130"/>
        <end position="172"/>
    </location>
</feature>
<dbReference type="PANTHER" id="PTHR12773:SF0">
    <property type="entry name" value="MULTIFUNCTIONAL METHYLTRANSFERASE SUBUNIT TRM112-LIKE PROTEIN"/>
    <property type="match status" value="1"/>
</dbReference>
<dbReference type="Pfam" id="PF03966">
    <property type="entry name" value="Trm112p"/>
    <property type="match status" value="1"/>
</dbReference>
<comment type="caution">
    <text evidence="3">The sequence shown here is derived from an EMBL/GenBank/DDBJ whole genome shotgun (WGS) entry which is preliminary data.</text>
</comment>
<gene>
    <name evidence="3" type="ORF">EZS28_003387</name>
</gene>
<evidence type="ECO:0000256" key="2">
    <source>
        <dbReference type="SAM" id="MobiDB-lite"/>
    </source>
</evidence>
<dbReference type="PANTHER" id="PTHR12773">
    <property type="entry name" value="UPF0315 PROTEIN-RELATED"/>
    <property type="match status" value="1"/>
</dbReference>
<dbReference type="GO" id="GO:0070476">
    <property type="term" value="P:rRNA (guanine-N7)-methylation"/>
    <property type="evidence" value="ECO:0007669"/>
    <property type="project" value="TreeGrafter"/>
</dbReference>
<feature type="compositionally biased region" description="Basic and acidic residues" evidence="2">
    <location>
        <begin position="156"/>
        <end position="172"/>
    </location>
</feature>
<accession>A0A5J4X2V5</accession>
<proteinExistence type="inferred from homology"/>
<name>A0A5J4X2V5_9EUKA</name>
<sequence length="172" mass="20164">MRLLTHNIMQCVSPTCMNQHRSLKLQATKVEISQNEYDNIFTQRMIGRIDYDVLLEAYKSIIQNEYPILPPIPPQDIQGDDNFMKAMFFAIQTIIIVEGEMRCPQCGHIYIIHDTIPNMIIREMNDTVVEQKGEDEKVEDGDNIEDDKEDEDNDSKDDKEDGHNERKRIRYD</sequence>
<dbReference type="InterPro" id="IPR039127">
    <property type="entry name" value="Trm112"/>
</dbReference>
<dbReference type="AlphaFoldDB" id="A0A5J4X2V5"/>
<dbReference type="OrthoDB" id="2187549at2759"/>
<dbReference type="Gene3D" id="2.20.25.10">
    <property type="match status" value="1"/>
</dbReference>
<dbReference type="InterPro" id="IPR005651">
    <property type="entry name" value="Trm112-like"/>
</dbReference>
<evidence type="ECO:0000313" key="3">
    <source>
        <dbReference type="EMBL" id="KAA6401082.1"/>
    </source>
</evidence>